<dbReference type="PATRIC" id="fig|128780.6.peg.2569"/>
<dbReference type="SUPFAM" id="SSF110087">
    <property type="entry name" value="DR1885-like metal-binding protein"/>
    <property type="match status" value="1"/>
</dbReference>
<organism evidence="1 2">
    <name type="scientific">Stenotrophomonas acidaminiphila</name>
    <dbReference type="NCBI Taxonomy" id="128780"/>
    <lineage>
        <taxon>Bacteria</taxon>
        <taxon>Pseudomonadati</taxon>
        <taxon>Pseudomonadota</taxon>
        <taxon>Gammaproteobacteria</taxon>
        <taxon>Lysobacterales</taxon>
        <taxon>Lysobacteraceae</taxon>
        <taxon>Stenotrophomonas</taxon>
    </lineage>
</organism>
<dbReference type="Gene3D" id="2.60.40.1890">
    <property type="entry name" value="PCu(A)C copper chaperone"/>
    <property type="match status" value="1"/>
</dbReference>
<dbReference type="InterPro" id="IPR058248">
    <property type="entry name" value="Lxx211020-like"/>
</dbReference>
<dbReference type="AlphaFoldDB" id="A0A0R0E4Y6"/>
<dbReference type="EMBL" id="CP012900">
    <property type="protein sequence ID" value="ALJ28907.1"/>
    <property type="molecule type" value="Genomic_DNA"/>
</dbReference>
<protein>
    <submittedName>
        <fullName evidence="1">Copper(I)-binding protein</fullName>
    </submittedName>
</protein>
<dbReference type="PANTHER" id="PTHR36302:SF1">
    <property type="entry name" value="COPPER CHAPERONE PCU(A)C"/>
    <property type="match status" value="1"/>
</dbReference>
<reference evidence="1 2" key="1">
    <citation type="journal article" date="2015" name="Genome Announc.">
        <title>Complete Genome Sequencing of Stenotrophomonas acidaminiphila ZAC14D2_NAIMI4_2, a Multidrug-Resistant Strain Isolated from Sediments of a Polluted River in Mexico, Uncovers New Antibiotic Resistance Genes and a Novel Class-II Lasso Peptide Biosynthesis Gene Cluster.</title>
        <authorList>
            <person name="Vinuesa P."/>
            <person name="Ochoa-Sanchez L.E."/>
        </authorList>
    </citation>
    <scope>NUCLEOTIDE SEQUENCE [LARGE SCALE GENOMIC DNA]</scope>
    <source>
        <strain evidence="1 2">ZAC14D2_NAIMI4_2</strain>
    </source>
</reference>
<keyword evidence="2" id="KW-1185">Reference proteome</keyword>
<dbReference type="PANTHER" id="PTHR36302">
    <property type="entry name" value="BLR7088 PROTEIN"/>
    <property type="match status" value="1"/>
</dbReference>
<sequence length="146" mass="15225" precursor="true">MITKPFACVLLAVAGVAASAVAQAAPSPCVRLDGGWIRFPAMAHMAGGFGRIDNACKADVAVTAVRSPAFKDVSLHETTLVDGVSRMRAIERLPVAAGKDVELKPGGLHLMLMDGTGPLREGQRVPLSLVLSDGTEVQGELVVRKP</sequence>
<accession>A0A0R0E4Y6</accession>
<dbReference type="Proteomes" id="UP000061010">
    <property type="component" value="Chromosome"/>
</dbReference>
<dbReference type="InterPro" id="IPR036182">
    <property type="entry name" value="PCuAC_sf"/>
</dbReference>
<dbReference type="InterPro" id="IPR007410">
    <property type="entry name" value="LpqE-like"/>
</dbReference>
<name>A0A0R0E4Y6_9GAMM</name>
<evidence type="ECO:0000313" key="2">
    <source>
        <dbReference type="Proteomes" id="UP000061010"/>
    </source>
</evidence>
<dbReference type="Pfam" id="PF04314">
    <property type="entry name" value="PCuAC"/>
    <property type="match status" value="1"/>
</dbReference>
<dbReference type="OrthoDB" id="9796962at2"/>
<gene>
    <name evidence="1" type="ORF">AOT14_25450</name>
</gene>
<dbReference type="RefSeq" id="WP_054666930.1">
    <property type="nucleotide sequence ID" value="NZ_CP043570.1"/>
</dbReference>
<proteinExistence type="predicted"/>
<dbReference type="KEGG" id="sacz:AOT14_25450"/>
<evidence type="ECO:0000313" key="1">
    <source>
        <dbReference type="EMBL" id="ALJ28907.1"/>
    </source>
</evidence>